<gene>
    <name evidence="2" type="ORF">CWC05_17835</name>
</gene>
<keyword evidence="1" id="KW-0812">Transmembrane</keyword>
<evidence type="ECO:0000256" key="1">
    <source>
        <dbReference type="SAM" id="Phobius"/>
    </source>
</evidence>
<name>A0A5S3YZX1_9GAMM</name>
<evidence type="ECO:0000313" key="3">
    <source>
        <dbReference type="Proteomes" id="UP000305874"/>
    </source>
</evidence>
<accession>A0A5S3YZX1</accession>
<keyword evidence="1" id="KW-0472">Membrane</keyword>
<keyword evidence="1" id="KW-1133">Transmembrane helix</keyword>
<dbReference type="EMBL" id="PNCG01000023">
    <property type="protein sequence ID" value="TMP85554.1"/>
    <property type="molecule type" value="Genomic_DNA"/>
</dbReference>
<organism evidence="2 3">
    <name type="scientific">Pseudoalteromonas ruthenica</name>
    <dbReference type="NCBI Taxonomy" id="151081"/>
    <lineage>
        <taxon>Bacteria</taxon>
        <taxon>Pseudomonadati</taxon>
        <taxon>Pseudomonadota</taxon>
        <taxon>Gammaproteobacteria</taxon>
        <taxon>Alteromonadales</taxon>
        <taxon>Pseudoalteromonadaceae</taxon>
        <taxon>Pseudoalteromonas</taxon>
    </lineage>
</organism>
<dbReference type="Proteomes" id="UP000305874">
    <property type="component" value="Unassembled WGS sequence"/>
</dbReference>
<comment type="caution">
    <text evidence="2">The sequence shown here is derived from an EMBL/GenBank/DDBJ whole genome shotgun (WGS) entry which is preliminary data.</text>
</comment>
<reference evidence="3" key="2">
    <citation type="submission" date="2019-06" db="EMBL/GenBank/DDBJ databases">
        <title>Co-occurence of chitin degradation, pigmentation and bioactivity in marine Pseudoalteromonas.</title>
        <authorList>
            <person name="Sonnenschein E.C."/>
            <person name="Bech P.K."/>
        </authorList>
    </citation>
    <scope>NUCLEOTIDE SEQUENCE [LARGE SCALE GENOMIC DNA]</scope>
    <source>
        <strain evidence="3">S2897</strain>
    </source>
</reference>
<reference evidence="2 3" key="1">
    <citation type="submission" date="2017-12" db="EMBL/GenBank/DDBJ databases">
        <authorList>
            <person name="Paulsen S."/>
            <person name="Gram L.K."/>
        </authorList>
    </citation>
    <scope>NUCLEOTIDE SEQUENCE [LARGE SCALE GENOMIC DNA]</scope>
    <source>
        <strain evidence="2 3">S2897</strain>
    </source>
</reference>
<protein>
    <submittedName>
        <fullName evidence="2">Uncharacterized protein</fullName>
    </submittedName>
</protein>
<proteinExistence type="predicted"/>
<sequence>MTLPLLAYLLIFALFGVAATYFVKFLYFHWYKNEIKPKFIIRALVCIAAVTVLSLVLSAFGY</sequence>
<feature type="transmembrane region" description="Helical" evidence="1">
    <location>
        <begin position="39"/>
        <end position="60"/>
    </location>
</feature>
<evidence type="ECO:0000313" key="2">
    <source>
        <dbReference type="EMBL" id="TMP85554.1"/>
    </source>
</evidence>
<feature type="transmembrane region" description="Helical" evidence="1">
    <location>
        <begin position="6"/>
        <end position="27"/>
    </location>
</feature>
<dbReference type="AlphaFoldDB" id="A0A5S3YZX1"/>